<dbReference type="EMBL" id="CQPA01000042">
    <property type="protein sequence ID" value="CNU90677.1"/>
    <property type="molecule type" value="Genomic_DNA"/>
</dbReference>
<reference evidence="1 2" key="1">
    <citation type="submission" date="2015-03" db="EMBL/GenBank/DDBJ databases">
        <authorList>
            <consortium name="Pathogen Informatics"/>
        </authorList>
    </citation>
    <scope>NUCLEOTIDE SEQUENCE [LARGE SCALE GENOMIC DNA]</scope>
    <source>
        <strain evidence="1 2">A1104</strain>
    </source>
</reference>
<sequence>MGQKKNALTSELQKLLSGLPPVSTLSVPELAKWLPGIKEAKEGNITLFELYPEQHQTEHDTNRRLRSGFYWRFYFAFTAPGDVRSPDFFNRLFMLAGDPDRQCELSELLLGELEEAGLSSLTWFEHIISRLTMEMLSRATPAQCLGLLRFIFINGTKISRYYRQRGGLMRLESVGLTDLADRLFQLTLKADTREGIDCLSRALQDQQAFSWAMTYLRHLLWQNGLVGTRPIPPNERILGDDDLRHLRQQAAAWLENPDHQEAILANGELNDLVYAWREISTTESVAAWLTSVTDKDDVFLKVLLLLRYDGIRTNIGRYQGLKLSTLAEFFGGEEYIRKRLDNIEAKGQLTELTSKVRKAIELDSPDIPR</sequence>
<evidence type="ECO:0000313" key="2">
    <source>
        <dbReference type="Proteomes" id="UP000041314"/>
    </source>
</evidence>
<gene>
    <name evidence="1" type="ORF">ERS008198_03847</name>
</gene>
<dbReference type="Proteomes" id="UP000041314">
    <property type="component" value="Unassembled WGS sequence"/>
</dbReference>
<dbReference type="AlphaFoldDB" id="A0A655DWB4"/>
<accession>A0A655DWB4</accession>
<organism evidence="1 2">
    <name type="scientific">Salmonella enterica subsp. enterica serovar Bovismorbificans</name>
    <dbReference type="NCBI Taxonomy" id="58097"/>
    <lineage>
        <taxon>Bacteria</taxon>
        <taxon>Pseudomonadati</taxon>
        <taxon>Pseudomonadota</taxon>
        <taxon>Gammaproteobacteria</taxon>
        <taxon>Enterobacterales</taxon>
        <taxon>Enterobacteriaceae</taxon>
        <taxon>Salmonella</taxon>
    </lineage>
</organism>
<proteinExistence type="predicted"/>
<protein>
    <submittedName>
        <fullName evidence="1">Uncharacterized protein</fullName>
    </submittedName>
</protein>
<evidence type="ECO:0000313" key="1">
    <source>
        <dbReference type="EMBL" id="CNU90677.1"/>
    </source>
</evidence>
<name>A0A655DWB4_SALET</name>